<dbReference type="AlphaFoldDB" id="W9W8G5"/>
<proteinExistence type="predicted"/>
<dbReference type="EMBL" id="AMGX01000029">
    <property type="protein sequence ID" value="EXJ61295.1"/>
    <property type="molecule type" value="Genomic_DNA"/>
</dbReference>
<reference evidence="1 2" key="1">
    <citation type="submission" date="2013-03" db="EMBL/GenBank/DDBJ databases">
        <title>The Genome Sequence of Cladophialophora psammophila CBS 110553.</title>
        <authorList>
            <consortium name="The Broad Institute Genomics Platform"/>
            <person name="Cuomo C."/>
            <person name="de Hoog S."/>
            <person name="Gorbushina A."/>
            <person name="Walker B."/>
            <person name="Young S.K."/>
            <person name="Zeng Q."/>
            <person name="Gargeya S."/>
            <person name="Fitzgerald M."/>
            <person name="Haas B."/>
            <person name="Abouelleil A."/>
            <person name="Allen A.W."/>
            <person name="Alvarado L."/>
            <person name="Arachchi H.M."/>
            <person name="Berlin A.M."/>
            <person name="Chapman S.B."/>
            <person name="Gainer-Dewar J."/>
            <person name="Goldberg J."/>
            <person name="Griggs A."/>
            <person name="Gujja S."/>
            <person name="Hansen M."/>
            <person name="Howarth C."/>
            <person name="Imamovic A."/>
            <person name="Ireland A."/>
            <person name="Larimer J."/>
            <person name="McCowan C."/>
            <person name="Murphy C."/>
            <person name="Pearson M."/>
            <person name="Poon T.W."/>
            <person name="Priest M."/>
            <person name="Roberts A."/>
            <person name="Saif S."/>
            <person name="Shea T."/>
            <person name="Sisk P."/>
            <person name="Sykes S."/>
            <person name="Wortman J."/>
            <person name="Nusbaum C."/>
            <person name="Birren B."/>
        </authorList>
    </citation>
    <scope>NUCLEOTIDE SEQUENCE [LARGE SCALE GENOMIC DNA]</scope>
    <source>
        <strain evidence="1 2">CBS 110553</strain>
    </source>
</reference>
<sequence length="145" mass="16326">MKELQNNITLAAQQVKWSQRSIDDALSEYNAVIDQAEQVRGGHGLVKQVYAAVQAIHREQQGLIVAEAETLDNELEFEDEDGFLLGKSDVELTRRCRKQLEDLSAALGRTHPDGLAKMCELAVAYGSNDRQKCYRLVSRCGRRTY</sequence>
<dbReference type="Proteomes" id="UP000019471">
    <property type="component" value="Unassembled WGS sequence"/>
</dbReference>
<keyword evidence="2" id="KW-1185">Reference proteome</keyword>
<organism evidence="1 2">
    <name type="scientific">Cladophialophora psammophila CBS 110553</name>
    <dbReference type="NCBI Taxonomy" id="1182543"/>
    <lineage>
        <taxon>Eukaryota</taxon>
        <taxon>Fungi</taxon>
        <taxon>Dikarya</taxon>
        <taxon>Ascomycota</taxon>
        <taxon>Pezizomycotina</taxon>
        <taxon>Eurotiomycetes</taxon>
        <taxon>Chaetothyriomycetidae</taxon>
        <taxon>Chaetothyriales</taxon>
        <taxon>Herpotrichiellaceae</taxon>
        <taxon>Cladophialophora</taxon>
    </lineage>
</organism>
<name>W9W8G5_9EURO</name>
<dbReference type="HOGENOM" id="CLU_1786661_0_0_1"/>
<accession>W9W8G5</accession>
<gene>
    <name evidence="1" type="ORF">A1O5_11852</name>
</gene>
<dbReference type="GeneID" id="19196539"/>
<evidence type="ECO:0000313" key="1">
    <source>
        <dbReference type="EMBL" id="EXJ61295.1"/>
    </source>
</evidence>
<comment type="caution">
    <text evidence="1">The sequence shown here is derived from an EMBL/GenBank/DDBJ whole genome shotgun (WGS) entry which is preliminary data.</text>
</comment>
<protein>
    <submittedName>
        <fullName evidence="1">Uncharacterized protein</fullName>
    </submittedName>
</protein>
<dbReference type="RefSeq" id="XP_007750612.1">
    <property type="nucleotide sequence ID" value="XM_007752422.1"/>
</dbReference>
<evidence type="ECO:0000313" key="2">
    <source>
        <dbReference type="Proteomes" id="UP000019471"/>
    </source>
</evidence>